<feature type="chain" id="PRO_5013924491" evidence="1">
    <location>
        <begin position="18"/>
        <end position="342"/>
    </location>
</feature>
<evidence type="ECO:0000313" key="3">
    <source>
        <dbReference type="Proteomes" id="UP000219369"/>
    </source>
</evidence>
<reference evidence="3" key="1">
    <citation type="submission" date="2016-09" db="EMBL/GenBank/DDBJ databases">
        <authorList>
            <person name="Guldener U."/>
        </authorList>
    </citation>
    <scope>NUCLEOTIDE SEQUENCE [LARGE SCALE GENOMIC DNA]</scope>
    <source>
        <strain evidence="3">V64-1</strain>
    </source>
</reference>
<dbReference type="VEuPathDB" id="FungiDB:FOXG_16826"/>
<dbReference type="OrthoDB" id="3596450at2759"/>
<dbReference type="VEuPathDB" id="FungiDB:FOC1_g10002124"/>
<accession>A0A2H3SHT0</accession>
<dbReference type="VEuPathDB" id="FungiDB:FOIG_15757"/>
<sequence>MPIACHLIVLNLGFTGAFWGHQQYMALKMPSPFRPLTKLPIELRLQIGMLLVFHPRHTTVLLVWECQAMSRTHPPNSQMEVFGELARSRERSYSNMHTSTIGSGPENNTLSNIGRVRNIKRTGQAGKRRFILRFSRSLRKTKSGIWWPTRLGIFLCVRTENWKYIYRYPYNPPLHIPANVYSTEVWRIIKDFAIDEENSTRGYLEKLLFDRAHHRNFDGLENIWLIGKGAMWSRHPHQYYCTSDAEGLQEVPTLEHEIVAVYRGCDAEYVEVSWEQCSHKTADGMVPSSKGFVEKLDLESDFVALPPSAQMRSSPKKGSATLAQRSVEVGHGVFFSSFNHIQ</sequence>
<proteinExistence type="predicted"/>
<dbReference type="AlphaFoldDB" id="A0A2H3SHT0"/>
<keyword evidence="1" id="KW-0732">Signal</keyword>
<gene>
    <name evidence="2" type="ORF">FRV6_00310</name>
</gene>
<dbReference type="VEuPathDB" id="FungiDB:FOMG_16625"/>
<dbReference type="Proteomes" id="UP000219369">
    <property type="component" value="Unassembled WGS sequence"/>
</dbReference>
<evidence type="ECO:0000256" key="1">
    <source>
        <dbReference type="SAM" id="SignalP"/>
    </source>
</evidence>
<dbReference type="EMBL" id="FMJY01000001">
    <property type="protein sequence ID" value="SCO76098.1"/>
    <property type="molecule type" value="Genomic_DNA"/>
</dbReference>
<dbReference type="VEuPathDB" id="FungiDB:FOZG_12986"/>
<name>A0A2H3SHT0_FUSOX</name>
<evidence type="ECO:0000313" key="2">
    <source>
        <dbReference type="EMBL" id="SCO76098.1"/>
    </source>
</evidence>
<organism evidence="2 3">
    <name type="scientific">Fusarium oxysporum</name>
    <name type="common">Fusarium vascular wilt</name>
    <dbReference type="NCBI Taxonomy" id="5507"/>
    <lineage>
        <taxon>Eukaryota</taxon>
        <taxon>Fungi</taxon>
        <taxon>Dikarya</taxon>
        <taxon>Ascomycota</taxon>
        <taxon>Pezizomycotina</taxon>
        <taxon>Sordariomycetes</taxon>
        <taxon>Hypocreomycetidae</taxon>
        <taxon>Hypocreales</taxon>
        <taxon>Nectriaceae</taxon>
        <taxon>Fusarium</taxon>
        <taxon>Fusarium oxysporum species complex</taxon>
    </lineage>
</organism>
<feature type="signal peptide" evidence="1">
    <location>
        <begin position="1"/>
        <end position="17"/>
    </location>
</feature>
<dbReference type="VEuPathDB" id="FungiDB:FOC4_g10003189"/>
<protein>
    <submittedName>
        <fullName evidence="2">Uncharacterized protein</fullName>
    </submittedName>
</protein>